<evidence type="ECO:0000256" key="4">
    <source>
        <dbReference type="SAM" id="Phobius"/>
    </source>
</evidence>
<dbReference type="Proteomes" id="UP000249720">
    <property type="component" value="Unassembled WGS sequence"/>
</dbReference>
<evidence type="ECO:0000259" key="5">
    <source>
        <dbReference type="SMART" id="SM00563"/>
    </source>
</evidence>
<dbReference type="PANTHER" id="PTHR10434">
    <property type="entry name" value="1-ACYL-SN-GLYCEROL-3-PHOSPHATE ACYLTRANSFERASE"/>
    <property type="match status" value="1"/>
</dbReference>
<dbReference type="Pfam" id="PF01553">
    <property type="entry name" value="Acyltransferase"/>
    <property type="match status" value="1"/>
</dbReference>
<keyword evidence="3 6" id="KW-0012">Acyltransferase</keyword>
<evidence type="ECO:0000313" key="6">
    <source>
        <dbReference type="EMBL" id="PZX65658.1"/>
    </source>
</evidence>
<keyword evidence="4" id="KW-1133">Transmembrane helix</keyword>
<organism evidence="6 7">
    <name type="scientific">Hydrotalea sandarakina</name>
    <dbReference type="NCBI Taxonomy" id="1004304"/>
    <lineage>
        <taxon>Bacteria</taxon>
        <taxon>Pseudomonadati</taxon>
        <taxon>Bacteroidota</taxon>
        <taxon>Chitinophagia</taxon>
        <taxon>Chitinophagales</taxon>
        <taxon>Chitinophagaceae</taxon>
        <taxon>Hydrotalea</taxon>
    </lineage>
</organism>
<sequence>MQTLKNILARIWAFWGLVTFIVTFLIFFIPSMLCYVIPGNKGQKLFIDLSRYWMNIWLPLVGCPLKVYGYENFKKNTAYIVTCNHNAFLDVPISAPYTPGPNKTIAKNSFAKIPLFGWYYKKGSVLVDRKNERSRLHSFDEMKKVLKAGMNMCIFPEGTRNRTKEPLKQFYDGAFKLAEVTKNPIIPALIFNTRKAMPIDKTFYFWPHKLYMHFLPPVEVDNLKSKELRDKVFEIMKNHYLKYENNPQEKPTYQ</sequence>
<keyword evidence="7" id="KW-1185">Reference proteome</keyword>
<evidence type="ECO:0000256" key="2">
    <source>
        <dbReference type="ARBA" id="ARBA00022679"/>
    </source>
</evidence>
<gene>
    <name evidence="6" type="ORF">LX80_00147</name>
</gene>
<dbReference type="InterPro" id="IPR002123">
    <property type="entry name" value="Plipid/glycerol_acylTrfase"/>
</dbReference>
<comment type="caution">
    <text evidence="6">The sequence shown here is derived from an EMBL/GenBank/DDBJ whole genome shotgun (WGS) entry which is preliminary data.</text>
</comment>
<dbReference type="CDD" id="cd07989">
    <property type="entry name" value="LPLAT_AGPAT-like"/>
    <property type="match status" value="1"/>
</dbReference>
<proteinExistence type="predicted"/>
<reference evidence="6 7" key="1">
    <citation type="submission" date="2018-06" db="EMBL/GenBank/DDBJ databases">
        <title>Genomic Encyclopedia of Archaeal and Bacterial Type Strains, Phase II (KMG-II): from individual species to whole genera.</title>
        <authorList>
            <person name="Goeker M."/>
        </authorList>
    </citation>
    <scope>NUCLEOTIDE SEQUENCE [LARGE SCALE GENOMIC DNA]</scope>
    <source>
        <strain evidence="6 7">DSM 23241</strain>
    </source>
</reference>
<dbReference type="PANTHER" id="PTHR10434:SF11">
    <property type="entry name" value="1-ACYL-SN-GLYCEROL-3-PHOSPHATE ACYLTRANSFERASE"/>
    <property type="match status" value="1"/>
</dbReference>
<dbReference type="EMBL" id="QKZV01000001">
    <property type="protein sequence ID" value="PZX65658.1"/>
    <property type="molecule type" value="Genomic_DNA"/>
</dbReference>
<keyword evidence="4" id="KW-0472">Membrane</keyword>
<evidence type="ECO:0000256" key="1">
    <source>
        <dbReference type="ARBA" id="ARBA00005189"/>
    </source>
</evidence>
<keyword evidence="2 6" id="KW-0808">Transferase</keyword>
<dbReference type="RefSeq" id="WP_111293522.1">
    <property type="nucleotide sequence ID" value="NZ_QKZV01000001.1"/>
</dbReference>
<evidence type="ECO:0000256" key="3">
    <source>
        <dbReference type="ARBA" id="ARBA00023315"/>
    </source>
</evidence>
<evidence type="ECO:0000313" key="7">
    <source>
        <dbReference type="Proteomes" id="UP000249720"/>
    </source>
</evidence>
<feature type="transmembrane region" description="Helical" evidence="4">
    <location>
        <begin position="12"/>
        <end position="37"/>
    </location>
</feature>
<dbReference type="SUPFAM" id="SSF69593">
    <property type="entry name" value="Glycerol-3-phosphate (1)-acyltransferase"/>
    <property type="match status" value="1"/>
</dbReference>
<feature type="domain" description="Phospholipid/glycerol acyltransferase" evidence="5">
    <location>
        <begin position="79"/>
        <end position="193"/>
    </location>
</feature>
<dbReference type="SMART" id="SM00563">
    <property type="entry name" value="PlsC"/>
    <property type="match status" value="1"/>
</dbReference>
<comment type="pathway">
    <text evidence="1">Lipid metabolism.</text>
</comment>
<name>A0A2W7RY13_9BACT</name>
<accession>A0A2W7RY13</accession>
<protein>
    <submittedName>
        <fullName evidence="6">1-acyl-sn-glycerol-3-phosphate acyltransferase</fullName>
    </submittedName>
</protein>
<keyword evidence="4" id="KW-0812">Transmembrane</keyword>
<dbReference type="GO" id="GO:0003841">
    <property type="term" value="F:1-acylglycerol-3-phosphate O-acyltransferase activity"/>
    <property type="evidence" value="ECO:0007669"/>
    <property type="project" value="TreeGrafter"/>
</dbReference>
<dbReference type="AlphaFoldDB" id="A0A2W7RY13"/>
<dbReference type="GO" id="GO:0006654">
    <property type="term" value="P:phosphatidic acid biosynthetic process"/>
    <property type="evidence" value="ECO:0007669"/>
    <property type="project" value="TreeGrafter"/>
</dbReference>
<dbReference type="OrthoDB" id="9803035at2"/>